<keyword evidence="2" id="KW-1133">Transmembrane helix</keyword>
<protein>
    <submittedName>
        <fullName evidence="3">Uncharacterized protein</fullName>
    </submittedName>
</protein>
<proteinExistence type="predicted"/>
<reference evidence="3" key="1">
    <citation type="submission" date="2022-04" db="EMBL/GenBank/DDBJ databases">
        <title>Carnegiea gigantea Genome sequencing and assembly v2.</title>
        <authorList>
            <person name="Copetti D."/>
            <person name="Sanderson M.J."/>
            <person name="Burquez A."/>
            <person name="Wojciechowski M.F."/>
        </authorList>
    </citation>
    <scope>NUCLEOTIDE SEQUENCE</scope>
    <source>
        <strain evidence="3">SGP5-SGP5p</strain>
        <tissue evidence="3">Aerial part</tissue>
    </source>
</reference>
<feature type="transmembrane region" description="Helical" evidence="2">
    <location>
        <begin position="12"/>
        <end position="35"/>
    </location>
</feature>
<accession>A0A9Q1JMA0</accession>
<keyword evidence="4" id="KW-1185">Reference proteome</keyword>
<sequence>MRSICSFHSLSLLDLLLQFSVTHLTIAICSFLFLLPELVFHSLPQKHDPQSLSLAFFHKKCPEIESLCSRFKLKKLQLQNCVQRYVEDLKREHSQMLGPLKEMIDDEKNNDFIRWFKTKLMYLGSIANTRKRLVKPRFLPPGSLYRGHVQSLKTSYREQAPIKETQVDQTPIEAFEARPHAEVATKENLDNILGELEKNHSMSQFELVEKCFDRQDRDCVICFGLGMKPKDADLKAQLEKKNQHISELESQLNSIEHLETDHQKKIDDMQAAHKKDIEELQGEIKHKSIILRHLIIGVANRGTIVDSLTEEELVVVYFFWVADVFHC</sequence>
<dbReference type="EMBL" id="JAKOGI010001365">
    <property type="protein sequence ID" value="KAJ8426006.1"/>
    <property type="molecule type" value="Genomic_DNA"/>
</dbReference>
<gene>
    <name evidence="3" type="ORF">Cgig2_007775</name>
</gene>
<keyword evidence="1" id="KW-0175">Coiled coil</keyword>
<name>A0A9Q1JMA0_9CARY</name>
<dbReference type="OrthoDB" id="1300189at2759"/>
<keyword evidence="2" id="KW-0812">Transmembrane</keyword>
<evidence type="ECO:0000313" key="3">
    <source>
        <dbReference type="EMBL" id="KAJ8426006.1"/>
    </source>
</evidence>
<organism evidence="3 4">
    <name type="scientific">Carnegiea gigantea</name>
    <dbReference type="NCBI Taxonomy" id="171969"/>
    <lineage>
        <taxon>Eukaryota</taxon>
        <taxon>Viridiplantae</taxon>
        <taxon>Streptophyta</taxon>
        <taxon>Embryophyta</taxon>
        <taxon>Tracheophyta</taxon>
        <taxon>Spermatophyta</taxon>
        <taxon>Magnoliopsida</taxon>
        <taxon>eudicotyledons</taxon>
        <taxon>Gunneridae</taxon>
        <taxon>Pentapetalae</taxon>
        <taxon>Caryophyllales</taxon>
        <taxon>Cactineae</taxon>
        <taxon>Cactaceae</taxon>
        <taxon>Cactoideae</taxon>
        <taxon>Echinocereeae</taxon>
        <taxon>Carnegiea</taxon>
    </lineage>
</organism>
<keyword evidence="2" id="KW-0472">Membrane</keyword>
<dbReference type="Proteomes" id="UP001153076">
    <property type="component" value="Unassembled WGS sequence"/>
</dbReference>
<evidence type="ECO:0000313" key="4">
    <source>
        <dbReference type="Proteomes" id="UP001153076"/>
    </source>
</evidence>
<feature type="coiled-coil region" evidence="1">
    <location>
        <begin position="231"/>
        <end position="265"/>
    </location>
</feature>
<dbReference type="AlphaFoldDB" id="A0A9Q1JMA0"/>
<evidence type="ECO:0000256" key="1">
    <source>
        <dbReference type="SAM" id="Coils"/>
    </source>
</evidence>
<comment type="caution">
    <text evidence="3">The sequence shown here is derived from an EMBL/GenBank/DDBJ whole genome shotgun (WGS) entry which is preliminary data.</text>
</comment>
<evidence type="ECO:0000256" key="2">
    <source>
        <dbReference type="SAM" id="Phobius"/>
    </source>
</evidence>